<dbReference type="SUPFAM" id="SSF46785">
    <property type="entry name" value="Winged helix' DNA-binding domain"/>
    <property type="match status" value="1"/>
</dbReference>
<dbReference type="EMBL" id="FR854090">
    <property type="protein sequence ID" value="CCA87735.1"/>
    <property type="molecule type" value="Genomic_DNA"/>
</dbReference>
<dbReference type="PROSITE" id="PS50949">
    <property type="entry name" value="HTH_GNTR"/>
    <property type="match status" value="1"/>
</dbReference>
<dbReference type="AlphaFoldDB" id="G3A8Z7"/>
<evidence type="ECO:0000256" key="1">
    <source>
        <dbReference type="ARBA" id="ARBA00023015"/>
    </source>
</evidence>
<reference evidence="5" key="2">
    <citation type="submission" date="2011-04" db="EMBL/GenBank/DDBJ databases">
        <authorList>
            <person name="Genoscope - CEA"/>
        </authorList>
    </citation>
    <scope>NUCLEOTIDE SEQUENCE</scope>
    <source>
        <strain evidence="5">R24</strain>
    </source>
</reference>
<organism evidence="5">
    <name type="scientific">Ralstonia syzygii R24</name>
    <dbReference type="NCBI Taxonomy" id="907261"/>
    <lineage>
        <taxon>Bacteria</taxon>
        <taxon>Pseudomonadati</taxon>
        <taxon>Pseudomonadota</taxon>
        <taxon>Betaproteobacteria</taxon>
        <taxon>Burkholderiales</taxon>
        <taxon>Burkholderiaceae</taxon>
        <taxon>Ralstonia</taxon>
        <taxon>Ralstonia solanacearum species complex</taxon>
    </lineage>
</organism>
<keyword evidence="2" id="KW-0238">DNA-binding</keyword>
<dbReference type="GO" id="GO:0003677">
    <property type="term" value="F:DNA binding"/>
    <property type="evidence" value="ECO:0007669"/>
    <property type="project" value="UniProtKB-KW"/>
</dbReference>
<dbReference type="GO" id="GO:0003700">
    <property type="term" value="F:DNA-binding transcription factor activity"/>
    <property type="evidence" value="ECO:0007669"/>
    <property type="project" value="InterPro"/>
</dbReference>
<feature type="domain" description="HTH gntR-type" evidence="4">
    <location>
        <begin position="9"/>
        <end position="76"/>
    </location>
</feature>
<keyword evidence="1" id="KW-0805">Transcription regulation</keyword>
<keyword evidence="3" id="KW-0804">Transcription</keyword>
<proteinExistence type="predicted"/>
<dbReference type="PANTHER" id="PTHR43537">
    <property type="entry name" value="TRANSCRIPTIONAL REGULATOR, GNTR FAMILY"/>
    <property type="match status" value="1"/>
</dbReference>
<evidence type="ECO:0000259" key="4">
    <source>
        <dbReference type="PROSITE" id="PS50949"/>
    </source>
</evidence>
<protein>
    <submittedName>
        <fullName evidence="5">Putative transcriptional regulatory protein,GntR family</fullName>
    </submittedName>
</protein>
<dbReference type="SMART" id="SM00345">
    <property type="entry name" value="HTH_GNTR"/>
    <property type="match status" value="1"/>
</dbReference>
<dbReference type="Gene3D" id="1.20.120.530">
    <property type="entry name" value="GntR ligand-binding domain-like"/>
    <property type="match status" value="1"/>
</dbReference>
<reference evidence="5" key="1">
    <citation type="journal article" date="2011" name="PLoS ONE">
        <title>Ralstonia syzygii, the Blood Disease Bacterium and some Asian R. solanacearum strains form a single genomic species despite divergent lifestyles.</title>
        <authorList>
            <person name="Remenant B."/>
            <person name="de Cambiaire J.C."/>
            <person name="Cellier G."/>
            <person name="Jacobs J.M."/>
            <person name="Mangenot S."/>
            <person name="Barbe V."/>
            <person name="Lajus A."/>
            <person name="Vallenet D."/>
            <person name="Medigue C."/>
            <person name="Fegan M."/>
            <person name="Allen C."/>
            <person name="Prior P."/>
        </authorList>
    </citation>
    <scope>NUCLEOTIDE SEQUENCE</scope>
    <source>
        <strain evidence="5">R24</strain>
    </source>
</reference>
<dbReference type="InterPro" id="IPR036390">
    <property type="entry name" value="WH_DNA-bd_sf"/>
</dbReference>
<sequence length="218" mass="24544">MELEVAPQPTAVELLASKLKARILNGDFEPGAFLRDMKTAEEFNVSRHTFRTAASLLVDRGLLRQIVNRGFFVPQFGPDDIVEITRLRGVLEGEAVRLLVLSGNIPEGSVRAVRTMKDAPHDAPPSLLAAADRDFHRSIVAASGSTRLQRSYDVLEGEIELLLLQRQAYYHAPKDMVDEHEQLLDAIRSRDFETARTAFEEHWDDLCVKLLRNRPSKS</sequence>
<dbReference type="InterPro" id="IPR036388">
    <property type="entry name" value="WH-like_DNA-bd_sf"/>
</dbReference>
<dbReference type="Pfam" id="PF07729">
    <property type="entry name" value="FCD"/>
    <property type="match status" value="1"/>
</dbReference>
<evidence type="ECO:0000256" key="3">
    <source>
        <dbReference type="ARBA" id="ARBA00023163"/>
    </source>
</evidence>
<dbReference type="InterPro" id="IPR011711">
    <property type="entry name" value="GntR_C"/>
</dbReference>
<dbReference type="InterPro" id="IPR008920">
    <property type="entry name" value="TF_FadR/GntR_C"/>
</dbReference>
<dbReference type="SUPFAM" id="SSF48008">
    <property type="entry name" value="GntR ligand-binding domain-like"/>
    <property type="match status" value="1"/>
</dbReference>
<dbReference type="PANTHER" id="PTHR43537:SF5">
    <property type="entry name" value="UXU OPERON TRANSCRIPTIONAL REGULATOR"/>
    <property type="match status" value="1"/>
</dbReference>
<dbReference type="RefSeq" id="WP_197333286.1">
    <property type="nucleotide sequence ID" value="NZ_CP115945.1"/>
</dbReference>
<dbReference type="Gene3D" id="1.10.10.10">
    <property type="entry name" value="Winged helix-like DNA-binding domain superfamily/Winged helix DNA-binding domain"/>
    <property type="match status" value="1"/>
</dbReference>
<dbReference type="InterPro" id="IPR000524">
    <property type="entry name" value="Tscrpt_reg_HTH_GntR"/>
</dbReference>
<gene>
    <name evidence="5" type="ORF">RALSY_mp10255</name>
</gene>
<evidence type="ECO:0000313" key="5">
    <source>
        <dbReference type="EMBL" id="CCA87735.1"/>
    </source>
</evidence>
<accession>G3A8Z7</accession>
<dbReference type="SMART" id="SM00895">
    <property type="entry name" value="FCD"/>
    <property type="match status" value="1"/>
</dbReference>
<evidence type="ECO:0000256" key="2">
    <source>
        <dbReference type="ARBA" id="ARBA00023125"/>
    </source>
</evidence>
<name>G3A8Z7_9RALS</name>
<dbReference type="Pfam" id="PF00392">
    <property type="entry name" value="GntR"/>
    <property type="match status" value="1"/>
</dbReference>